<keyword evidence="2" id="KW-0813">Transport</keyword>
<keyword evidence="7 8" id="KW-0472">Membrane</keyword>
<dbReference type="Gene3D" id="1.20.1560.10">
    <property type="entry name" value="ABC transporter type 1, transmembrane domain"/>
    <property type="match status" value="1"/>
</dbReference>
<dbReference type="AlphaFoldDB" id="A0A9D1G7F0"/>
<dbReference type="InterPro" id="IPR003439">
    <property type="entry name" value="ABC_transporter-like_ATP-bd"/>
</dbReference>
<dbReference type="PROSITE" id="PS00211">
    <property type="entry name" value="ABC_TRANSPORTER_1"/>
    <property type="match status" value="1"/>
</dbReference>
<evidence type="ECO:0000256" key="8">
    <source>
        <dbReference type="SAM" id="Phobius"/>
    </source>
</evidence>
<keyword evidence="4" id="KW-0547">Nucleotide-binding</keyword>
<dbReference type="InterPro" id="IPR036640">
    <property type="entry name" value="ABC1_TM_sf"/>
</dbReference>
<dbReference type="InterPro" id="IPR003593">
    <property type="entry name" value="AAA+_ATPase"/>
</dbReference>
<dbReference type="Pfam" id="PF00664">
    <property type="entry name" value="ABC_membrane"/>
    <property type="match status" value="1"/>
</dbReference>
<dbReference type="Proteomes" id="UP000886876">
    <property type="component" value="Unassembled WGS sequence"/>
</dbReference>
<keyword evidence="5 11" id="KW-0067">ATP-binding</keyword>
<evidence type="ECO:0000256" key="2">
    <source>
        <dbReference type="ARBA" id="ARBA00022448"/>
    </source>
</evidence>
<reference evidence="11" key="1">
    <citation type="submission" date="2020-10" db="EMBL/GenBank/DDBJ databases">
        <authorList>
            <person name="Gilroy R."/>
        </authorList>
    </citation>
    <scope>NUCLEOTIDE SEQUENCE</scope>
    <source>
        <strain evidence="11">ChiHecec3B27-6122</strain>
    </source>
</reference>
<dbReference type="GO" id="GO:0005524">
    <property type="term" value="F:ATP binding"/>
    <property type="evidence" value="ECO:0007669"/>
    <property type="project" value="UniProtKB-KW"/>
</dbReference>
<keyword evidence="6 8" id="KW-1133">Transmembrane helix</keyword>
<dbReference type="Gene3D" id="3.40.50.300">
    <property type="entry name" value="P-loop containing nucleotide triphosphate hydrolases"/>
    <property type="match status" value="1"/>
</dbReference>
<dbReference type="CDD" id="cd18547">
    <property type="entry name" value="ABC_6TM_Tm288_like"/>
    <property type="match status" value="1"/>
</dbReference>
<dbReference type="PANTHER" id="PTHR43394:SF1">
    <property type="entry name" value="ATP-BINDING CASSETTE SUB-FAMILY B MEMBER 10, MITOCHONDRIAL"/>
    <property type="match status" value="1"/>
</dbReference>
<dbReference type="SMART" id="SM00382">
    <property type="entry name" value="AAA"/>
    <property type="match status" value="1"/>
</dbReference>
<comment type="caution">
    <text evidence="11">The sequence shown here is derived from an EMBL/GenBank/DDBJ whole genome shotgun (WGS) entry which is preliminary data.</text>
</comment>
<dbReference type="GO" id="GO:0005886">
    <property type="term" value="C:plasma membrane"/>
    <property type="evidence" value="ECO:0007669"/>
    <property type="project" value="UniProtKB-SubCell"/>
</dbReference>
<feature type="transmembrane region" description="Helical" evidence="8">
    <location>
        <begin position="135"/>
        <end position="153"/>
    </location>
</feature>
<feature type="domain" description="ABC transmembrane type-1" evidence="10">
    <location>
        <begin position="16"/>
        <end position="302"/>
    </location>
</feature>
<dbReference type="FunFam" id="3.40.50.300:FF:000287">
    <property type="entry name" value="Multidrug ABC transporter ATP-binding protein"/>
    <property type="match status" value="1"/>
</dbReference>
<feature type="transmembrane region" description="Helical" evidence="8">
    <location>
        <begin position="159"/>
        <end position="178"/>
    </location>
</feature>
<dbReference type="EMBL" id="DVJS01000280">
    <property type="protein sequence ID" value="HIS98573.1"/>
    <property type="molecule type" value="Genomic_DNA"/>
</dbReference>
<reference evidence="11" key="2">
    <citation type="journal article" date="2021" name="PeerJ">
        <title>Extensive microbial diversity within the chicken gut microbiome revealed by metagenomics and culture.</title>
        <authorList>
            <person name="Gilroy R."/>
            <person name="Ravi A."/>
            <person name="Getino M."/>
            <person name="Pursley I."/>
            <person name="Horton D.L."/>
            <person name="Alikhan N.F."/>
            <person name="Baker D."/>
            <person name="Gharbi K."/>
            <person name="Hall N."/>
            <person name="Watson M."/>
            <person name="Adriaenssens E.M."/>
            <person name="Foster-Nyarko E."/>
            <person name="Jarju S."/>
            <person name="Secka A."/>
            <person name="Antonio M."/>
            <person name="Oren A."/>
            <person name="Chaudhuri R.R."/>
            <person name="La Ragione R."/>
            <person name="Hildebrand F."/>
            <person name="Pallen M.J."/>
        </authorList>
    </citation>
    <scope>NUCLEOTIDE SEQUENCE</scope>
    <source>
        <strain evidence="11">ChiHecec3B27-6122</strain>
    </source>
</reference>
<evidence type="ECO:0000256" key="3">
    <source>
        <dbReference type="ARBA" id="ARBA00022692"/>
    </source>
</evidence>
<dbReference type="PROSITE" id="PS50893">
    <property type="entry name" value="ABC_TRANSPORTER_2"/>
    <property type="match status" value="1"/>
</dbReference>
<dbReference type="InterPro" id="IPR017871">
    <property type="entry name" value="ABC_transporter-like_CS"/>
</dbReference>
<evidence type="ECO:0000259" key="10">
    <source>
        <dbReference type="PROSITE" id="PS50929"/>
    </source>
</evidence>
<dbReference type="SUPFAM" id="SSF52540">
    <property type="entry name" value="P-loop containing nucleoside triphosphate hydrolases"/>
    <property type="match status" value="1"/>
</dbReference>
<evidence type="ECO:0000256" key="6">
    <source>
        <dbReference type="ARBA" id="ARBA00022989"/>
    </source>
</evidence>
<proteinExistence type="predicted"/>
<dbReference type="PANTHER" id="PTHR43394">
    <property type="entry name" value="ATP-DEPENDENT PERMEASE MDL1, MITOCHONDRIAL"/>
    <property type="match status" value="1"/>
</dbReference>
<evidence type="ECO:0000313" key="12">
    <source>
        <dbReference type="Proteomes" id="UP000886876"/>
    </source>
</evidence>
<sequence length="700" mass="76773">MLRLLKYISGKKWLLVVVFVCVAASSLASLAGTYLIKPVLNDLVGDGTLNEKLMYLGKMLAVMAVVFLVGAACTYAQSAIMAQLAHRGTNRLRGELFDKLQELPLSFFDKNPHGELMSRFSNDADYVQQMLEQSIVSIFSSSLMFVGIVVILIVTCPPLFLITLLVLAGSFLAIRTIGGRSRRLYREQQKALGEMNGNIQEMIEGLRVVKAFTHEDAAKAQFGQLNDAYFNVAKDANFYATAMMPIVGNVMNIGYALTAIVGGLFAFGGMLDLGGLAIYLQFGRQISQPMSQVSQQMTSLLSALAGAERIFEIIDMEPEVDNGTVTLVGAQKDANGAITEHTGADRPHTWAWKVPRSSRLTLVPVMVEPDGSPVELGQAVHEPDGSLRMLRPNEDSPEGIWVRAEKDGGLTEVTDLSALASHRWAWKYPDREGSSTLHIVRGSVRNVPGEDYCLTELKGAVRLNDVCFSYVPEKPILKHVSVYANPGQKIAFVGSTGAGKTTITNLINRFYEIDSGMITYDGIDVCDIRKDDLRRSLGSVLQDTHLFTGTVMENIRYGRLDATDEECIAAAKSANAHSFIRRLPDGYNTQVTGDGANLSQGQRQLLAIARAAVADPPVMVLDEATSSIDTRTERHIERGMDALMEGRTVFVIAHRLSTVRNSNCIVVIEHGEIQEKGDHEALLAEKGRYYMLYTGQHILD</sequence>
<dbReference type="Pfam" id="PF00005">
    <property type="entry name" value="ABC_tran"/>
    <property type="match status" value="1"/>
</dbReference>
<feature type="transmembrane region" description="Helical" evidence="8">
    <location>
        <begin position="56"/>
        <end position="76"/>
    </location>
</feature>
<evidence type="ECO:0000313" key="11">
    <source>
        <dbReference type="EMBL" id="HIS98573.1"/>
    </source>
</evidence>
<dbReference type="InterPro" id="IPR011527">
    <property type="entry name" value="ABC1_TM_dom"/>
</dbReference>
<dbReference type="GO" id="GO:0016887">
    <property type="term" value="F:ATP hydrolysis activity"/>
    <property type="evidence" value="ECO:0007669"/>
    <property type="project" value="InterPro"/>
</dbReference>
<evidence type="ECO:0000256" key="4">
    <source>
        <dbReference type="ARBA" id="ARBA00022741"/>
    </source>
</evidence>
<dbReference type="CDD" id="cd03254">
    <property type="entry name" value="ABCC_Glucan_exporter_like"/>
    <property type="match status" value="1"/>
</dbReference>
<gene>
    <name evidence="11" type="ORF">IAD42_11420</name>
</gene>
<dbReference type="GO" id="GO:0015421">
    <property type="term" value="F:ABC-type oligopeptide transporter activity"/>
    <property type="evidence" value="ECO:0007669"/>
    <property type="project" value="TreeGrafter"/>
</dbReference>
<feature type="transmembrane region" description="Helical" evidence="8">
    <location>
        <begin position="12"/>
        <end position="36"/>
    </location>
</feature>
<evidence type="ECO:0000259" key="9">
    <source>
        <dbReference type="PROSITE" id="PS50893"/>
    </source>
</evidence>
<dbReference type="PROSITE" id="PS50929">
    <property type="entry name" value="ABC_TM1F"/>
    <property type="match status" value="1"/>
</dbReference>
<feature type="transmembrane region" description="Helical" evidence="8">
    <location>
        <begin position="253"/>
        <end position="280"/>
    </location>
</feature>
<accession>A0A9D1G7F0</accession>
<evidence type="ECO:0000256" key="7">
    <source>
        <dbReference type="ARBA" id="ARBA00023136"/>
    </source>
</evidence>
<dbReference type="InterPro" id="IPR039421">
    <property type="entry name" value="Type_1_exporter"/>
</dbReference>
<dbReference type="InterPro" id="IPR027417">
    <property type="entry name" value="P-loop_NTPase"/>
</dbReference>
<dbReference type="SUPFAM" id="SSF90123">
    <property type="entry name" value="ABC transporter transmembrane region"/>
    <property type="match status" value="1"/>
</dbReference>
<feature type="domain" description="ABC transporter" evidence="9">
    <location>
        <begin position="461"/>
        <end position="695"/>
    </location>
</feature>
<comment type="subcellular location">
    <subcellularLocation>
        <location evidence="1">Cell membrane</location>
        <topology evidence="1">Multi-pass membrane protein</topology>
    </subcellularLocation>
</comment>
<organism evidence="11 12">
    <name type="scientific">Candidatus Scatomorpha pullistercoris</name>
    <dbReference type="NCBI Taxonomy" id="2840929"/>
    <lineage>
        <taxon>Bacteria</taxon>
        <taxon>Bacillati</taxon>
        <taxon>Bacillota</taxon>
        <taxon>Clostridia</taxon>
        <taxon>Eubacteriales</taxon>
        <taxon>Candidatus Scatomorpha</taxon>
    </lineage>
</organism>
<evidence type="ECO:0000256" key="1">
    <source>
        <dbReference type="ARBA" id="ARBA00004651"/>
    </source>
</evidence>
<keyword evidence="3 8" id="KW-0812">Transmembrane</keyword>
<protein>
    <submittedName>
        <fullName evidence="11">ABC transporter ATP-binding protein</fullName>
    </submittedName>
</protein>
<name>A0A9D1G7F0_9FIRM</name>
<evidence type="ECO:0000256" key="5">
    <source>
        <dbReference type="ARBA" id="ARBA00022840"/>
    </source>
</evidence>